<name>A0A9P4WN64_9PLEO</name>
<dbReference type="InterPro" id="IPR010730">
    <property type="entry name" value="HET"/>
</dbReference>
<keyword evidence="3" id="KW-1185">Reference proteome</keyword>
<evidence type="ECO:0000313" key="3">
    <source>
        <dbReference type="Proteomes" id="UP000758155"/>
    </source>
</evidence>
<feature type="domain" description="Heterokaryon incompatibility" evidence="1">
    <location>
        <begin position="2"/>
        <end position="129"/>
    </location>
</feature>
<gene>
    <name evidence="2" type="ORF">E8E12_004837</name>
</gene>
<dbReference type="EMBL" id="SWKV01000045">
    <property type="protein sequence ID" value="KAF3037087.1"/>
    <property type="molecule type" value="Genomic_DNA"/>
</dbReference>
<sequence length="369" mass="41524">MWGPPTLSRQILINGELYNVGQNLFDFLDSYRLTKAPQSQFLWIDAICIAQEDVQERNHQVMQMGEIFSTAGFVYVWLGRNTAAAWCVQKFRAHQEGPRMSKKAAMAGRAVFPWLYHNEYWSRAWVTQELILARKLVVLLDEESVPLPELFAMLEWGHYLDHDYHNTPLGRHLPVINGTEKIAGIGLVSLINRFHDKRCGIALDRIFCLNALCSASSQVGVDYGKEPSELAYEVLSKVENLCVCDIAVVLLALNLIPGPATGNVAQWSSNLHVRVRVPNGSLGFDDQRLASQTNVRIRCQTIADLVPSRLSSSHQALQPVGRRHFPKDMTLDTQARHHGSSAIIIPFVSLAVFRPAIQICSERSRKLPF</sequence>
<evidence type="ECO:0000313" key="2">
    <source>
        <dbReference type="EMBL" id="KAF3037087.1"/>
    </source>
</evidence>
<protein>
    <recommendedName>
        <fullName evidence="1">Heterokaryon incompatibility domain-containing protein</fullName>
    </recommendedName>
</protein>
<organism evidence="2 3">
    <name type="scientific">Didymella heteroderae</name>
    <dbReference type="NCBI Taxonomy" id="1769908"/>
    <lineage>
        <taxon>Eukaryota</taxon>
        <taxon>Fungi</taxon>
        <taxon>Dikarya</taxon>
        <taxon>Ascomycota</taxon>
        <taxon>Pezizomycotina</taxon>
        <taxon>Dothideomycetes</taxon>
        <taxon>Pleosporomycetidae</taxon>
        <taxon>Pleosporales</taxon>
        <taxon>Pleosporineae</taxon>
        <taxon>Didymellaceae</taxon>
        <taxon>Didymella</taxon>
    </lineage>
</organism>
<evidence type="ECO:0000259" key="1">
    <source>
        <dbReference type="Pfam" id="PF06985"/>
    </source>
</evidence>
<dbReference type="PANTHER" id="PTHR24148">
    <property type="entry name" value="ANKYRIN REPEAT DOMAIN-CONTAINING PROTEIN 39 HOMOLOG-RELATED"/>
    <property type="match status" value="1"/>
</dbReference>
<dbReference type="Pfam" id="PF06985">
    <property type="entry name" value="HET"/>
    <property type="match status" value="1"/>
</dbReference>
<dbReference type="OrthoDB" id="194358at2759"/>
<dbReference type="InterPro" id="IPR052895">
    <property type="entry name" value="HetReg/Transcr_Mod"/>
</dbReference>
<proteinExistence type="predicted"/>
<reference evidence="2" key="1">
    <citation type="submission" date="2019-04" db="EMBL/GenBank/DDBJ databases">
        <title>Sequencing of skin fungus with MAO and IRED activity.</title>
        <authorList>
            <person name="Marsaioli A.J."/>
            <person name="Bonatto J.M.C."/>
            <person name="Reis Junior O."/>
        </authorList>
    </citation>
    <scope>NUCLEOTIDE SEQUENCE</scope>
    <source>
        <strain evidence="2">28M1</strain>
    </source>
</reference>
<accession>A0A9P4WN64</accession>
<comment type="caution">
    <text evidence="2">The sequence shown here is derived from an EMBL/GenBank/DDBJ whole genome shotgun (WGS) entry which is preliminary data.</text>
</comment>
<dbReference type="PANTHER" id="PTHR24148:SF73">
    <property type="entry name" value="HET DOMAIN PROTEIN (AFU_ORTHOLOGUE AFUA_8G01020)"/>
    <property type="match status" value="1"/>
</dbReference>
<dbReference type="AlphaFoldDB" id="A0A9P4WN64"/>
<dbReference type="Proteomes" id="UP000758155">
    <property type="component" value="Unassembled WGS sequence"/>
</dbReference>